<dbReference type="PANTHER" id="PTHR10887:SF495">
    <property type="entry name" value="HELICASE SENATAXIN ISOFORM X1-RELATED"/>
    <property type="match status" value="1"/>
</dbReference>
<dbReference type="GO" id="GO:0004386">
    <property type="term" value="F:helicase activity"/>
    <property type="evidence" value="ECO:0007669"/>
    <property type="project" value="UniProtKB-KW"/>
</dbReference>
<evidence type="ECO:0000256" key="4">
    <source>
        <dbReference type="ARBA" id="ARBA00022806"/>
    </source>
</evidence>
<reference evidence="8" key="1">
    <citation type="submission" date="2019-10" db="EMBL/GenBank/DDBJ databases">
        <authorList>
            <consortium name="DOE Joint Genome Institute"/>
            <person name="Kuo A."/>
            <person name="Miyauchi S."/>
            <person name="Kiss E."/>
            <person name="Drula E."/>
            <person name="Kohler A."/>
            <person name="Sanchez-Garcia M."/>
            <person name="Andreopoulos B."/>
            <person name="Barry K.W."/>
            <person name="Bonito G."/>
            <person name="Buee M."/>
            <person name="Carver A."/>
            <person name="Chen C."/>
            <person name="Cichocki N."/>
            <person name="Clum A."/>
            <person name="Culley D."/>
            <person name="Crous P.W."/>
            <person name="Fauchery L."/>
            <person name="Girlanda M."/>
            <person name="Hayes R."/>
            <person name="Keri Z."/>
            <person name="LaButti K."/>
            <person name="Lipzen A."/>
            <person name="Lombard V."/>
            <person name="Magnuson J."/>
            <person name="Maillard F."/>
            <person name="Morin E."/>
            <person name="Murat C."/>
            <person name="Nolan M."/>
            <person name="Ohm R."/>
            <person name="Pangilinan J."/>
            <person name="Pereira M."/>
            <person name="Perotto S."/>
            <person name="Peter M."/>
            <person name="Riley R."/>
            <person name="Sitrit Y."/>
            <person name="Stielow B."/>
            <person name="Szollosi G."/>
            <person name="Zifcakova L."/>
            <person name="Stursova M."/>
            <person name="Spatafora J.W."/>
            <person name="Tedersoo L."/>
            <person name="Vaario L.-M."/>
            <person name="Yamada A."/>
            <person name="Yan M."/>
            <person name="Wang P."/>
            <person name="Xu J."/>
            <person name="Bruns T."/>
            <person name="Baldrian P."/>
            <person name="Vilgalys R."/>
            <person name="Henrissat B."/>
            <person name="Grigoriev I.V."/>
            <person name="Hibbett D."/>
            <person name="Nagy L.G."/>
            <person name="Martin F.M."/>
        </authorList>
    </citation>
    <scope>NUCLEOTIDE SEQUENCE</scope>
    <source>
        <strain evidence="8">Prilba</strain>
    </source>
</reference>
<dbReference type="InterPro" id="IPR027417">
    <property type="entry name" value="P-loop_NTPase"/>
</dbReference>
<evidence type="ECO:0000259" key="7">
    <source>
        <dbReference type="Pfam" id="PF13087"/>
    </source>
</evidence>
<keyword evidence="3" id="KW-0378">Hydrolase</keyword>
<dbReference type="InterPro" id="IPR045055">
    <property type="entry name" value="DNA2/NAM7-like"/>
</dbReference>
<dbReference type="Pfam" id="PF13086">
    <property type="entry name" value="AAA_11"/>
    <property type="match status" value="1"/>
</dbReference>
<dbReference type="SUPFAM" id="SSF52540">
    <property type="entry name" value="P-loop containing nucleoside triphosphate hydrolases"/>
    <property type="match status" value="1"/>
</dbReference>
<dbReference type="GO" id="GO:0016787">
    <property type="term" value="F:hydrolase activity"/>
    <property type="evidence" value="ECO:0007669"/>
    <property type="project" value="UniProtKB-KW"/>
</dbReference>
<feature type="domain" description="DNA2/NAM7 helicase-like C-terminal" evidence="7">
    <location>
        <begin position="536"/>
        <end position="751"/>
    </location>
</feature>
<dbReference type="GO" id="GO:0005524">
    <property type="term" value="F:ATP binding"/>
    <property type="evidence" value="ECO:0007669"/>
    <property type="project" value="UniProtKB-KW"/>
</dbReference>
<gene>
    <name evidence="8" type="ORF">DFH94DRAFT_791114</name>
</gene>
<sequence>MLSQSQRQGFPVLLEECGVSVQDESLRAASPLRSSAPGCSAPRFDWRHRAASRSPSQGHGHKLSCDRESAQTHVKRLVPQQLEIQPGGRFYHEVNAYEDRFLPLLELEQAEDEKEMRERLTKWPVKKLCDEGYCITGMSAFWLDSKFGRIAAFGLGPGVALPDVKFEGGTSVLVTRVDPLREKPIHGRVLSRTSTQLRVSFQKLFDLEDQLWRLDLWQSRIAYERMCHAVTQLHQDPRILEDDNSNPGSELVLLGTHLRDVILRSFSPSDGVYEPKPFQAADDASYAAHDTLDHPAQIGTGHGGIFGGDMRIQSWARRHSRVNPVCVEGDPELHGLNATQIRAIAMMVGERITLIHGPPGTGKSKTIIEAVRLLKADFEVPVPILVCTYTNMALDHIVEGLVGRGLKPLRVGIDAKVRPTVKDYVLEAYLDRHPRRNELERLVREETRLQEKARLLEKNNGEDSNKPSRLARLRTILANVDRQLWVVKAKVFKLRQEMITDVLKQADVSQHVVLIGDHKQLPPVIRSREAQLRGLNISLFERLTEESAVPSIMLDMQYRMHPEISRFPSSEFYARSLKDGTVDSGGNVLAQLHPPVSEHLVINALTGGRPSVVFLDHDGLEATKDRSRINVTDAAIVCAVLEDLLCRNEDLRGEDIGVISPYMAQISLLNYLLNVDPDHRDRFHKALGSSRAGELAQIEVKTVNGFEGRQKEVVLFSTVRNNAAGALGFLADRRRLNVGLTRARRGLFVIGGLATLRAGSSARGAVAWKHYADFLAGARLVRPLKGDMLRQVLDGSGWGGRV</sequence>
<comment type="similarity">
    <text evidence="1">Belongs to the DNA2/NAM7 helicase family.</text>
</comment>
<dbReference type="InterPro" id="IPR041677">
    <property type="entry name" value="DNA2/NAM7_AAA_11"/>
</dbReference>
<evidence type="ECO:0000256" key="1">
    <source>
        <dbReference type="ARBA" id="ARBA00007913"/>
    </source>
</evidence>
<evidence type="ECO:0000313" key="9">
    <source>
        <dbReference type="Proteomes" id="UP000759537"/>
    </source>
</evidence>
<dbReference type="Proteomes" id="UP000759537">
    <property type="component" value="Unassembled WGS sequence"/>
</dbReference>
<dbReference type="FunFam" id="3.40.50.300:FF:000326">
    <property type="entry name" value="P-loop containing nucleoside triphosphate hydrolase"/>
    <property type="match status" value="1"/>
</dbReference>
<comment type="caution">
    <text evidence="8">The sequence shown here is derived from an EMBL/GenBank/DDBJ whole genome shotgun (WGS) entry which is preliminary data.</text>
</comment>
<dbReference type="GO" id="GO:0005694">
    <property type="term" value="C:chromosome"/>
    <property type="evidence" value="ECO:0007669"/>
    <property type="project" value="UniProtKB-ARBA"/>
</dbReference>
<proteinExistence type="inferred from homology"/>
<dbReference type="PANTHER" id="PTHR10887">
    <property type="entry name" value="DNA2/NAM7 HELICASE FAMILY"/>
    <property type="match status" value="1"/>
</dbReference>
<dbReference type="EMBL" id="WHVB01000001">
    <property type="protein sequence ID" value="KAF8486956.1"/>
    <property type="molecule type" value="Genomic_DNA"/>
</dbReference>
<reference evidence="8" key="2">
    <citation type="journal article" date="2020" name="Nat. Commun.">
        <title>Large-scale genome sequencing of mycorrhizal fungi provides insights into the early evolution of symbiotic traits.</title>
        <authorList>
            <person name="Miyauchi S."/>
            <person name="Kiss E."/>
            <person name="Kuo A."/>
            <person name="Drula E."/>
            <person name="Kohler A."/>
            <person name="Sanchez-Garcia M."/>
            <person name="Morin E."/>
            <person name="Andreopoulos B."/>
            <person name="Barry K.W."/>
            <person name="Bonito G."/>
            <person name="Buee M."/>
            <person name="Carver A."/>
            <person name="Chen C."/>
            <person name="Cichocki N."/>
            <person name="Clum A."/>
            <person name="Culley D."/>
            <person name="Crous P.W."/>
            <person name="Fauchery L."/>
            <person name="Girlanda M."/>
            <person name="Hayes R.D."/>
            <person name="Keri Z."/>
            <person name="LaButti K."/>
            <person name="Lipzen A."/>
            <person name="Lombard V."/>
            <person name="Magnuson J."/>
            <person name="Maillard F."/>
            <person name="Murat C."/>
            <person name="Nolan M."/>
            <person name="Ohm R.A."/>
            <person name="Pangilinan J."/>
            <person name="Pereira M.F."/>
            <person name="Perotto S."/>
            <person name="Peter M."/>
            <person name="Pfister S."/>
            <person name="Riley R."/>
            <person name="Sitrit Y."/>
            <person name="Stielow J.B."/>
            <person name="Szollosi G."/>
            <person name="Zifcakova L."/>
            <person name="Stursova M."/>
            <person name="Spatafora J.W."/>
            <person name="Tedersoo L."/>
            <person name="Vaario L.M."/>
            <person name="Yamada A."/>
            <person name="Yan M."/>
            <person name="Wang P."/>
            <person name="Xu J."/>
            <person name="Bruns T."/>
            <person name="Baldrian P."/>
            <person name="Vilgalys R."/>
            <person name="Dunand C."/>
            <person name="Henrissat B."/>
            <person name="Grigoriev I.V."/>
            <person name="Hibbett D."/>
            <person name="Nagy L.G."/>
            <person name="Martin F.M."/>
        </authorList>
    </citation>
    <scope>NUCLEOTIDE SEQUENCE</scope>
    <source>
        <strain evidence="8">Prilba</strain>
    </source>
</reference>
<organism evidence="8 9">
    <name type="scientific">Russula ochroleuca</name>
    <dbReference type="NCBI Taxonomy" id="152965"/>
    <lineage>
        <taxon>Eukaryota</taxon>
        <taxon>Fungi</taxon>
        <taxon>Dikarya</taxon>
        <taxon>Basidiomycota</taxon>
        <taxon>Agaricomycotina</taxon>
        <taxon>Agaricomycetes</taxon>
        <taxon>Russulales</taxon>
        <taxon>Russulaceae</taxon>
        <taxon>Russula</taxon>
    </lineage>
</organism>
<evidence type="ECO:0000259" key="6">
    <source>
        <dbReference type="Pfam" id="PF13086"/>
    </source>
</evidence>
<dbReference type="CDD" id="cd18808">
    <property type="entry name" value="SF1_C_Upf1"/>
    <property type="match status" value="1"/>
</dbReference>
<keyword evidence="2" id="KW-0547">Nucleotide-binding</keyword>
<accession>A0A9P5N5Q4</accession>
<dbReference type="InterPro" id="IPR047187">
    <property type="entry name" value="SF1_C_Upf1"/>
</dbReference>
<dbReference type="Gene3D" id="3.40.50.300">
    <property type="entry name" value="P-loop containing nucleotide triphosphate hydrolases"/>
    <property type="match status" value="2"/>
</dbReference>
<feature type="domain" description="DNA2/NAM7 helicase helicase" evidence="6">
    <location>
        <begin position="336"/>
        <end position="507"/>
    </location>
</feature>
<name>A0A9P5N5Q4_9AGAM</name>
<dbReference type="OrthoDB" id="6513042at2759"/>
<dbReference type="InterPro" id="IPR041679">
    <property type="entry name" value="DNA2/NAM7-like_C"/>
</dbReference>
<evidence type="ECO:0000313" key="8">
    <source>
        <dbReference type="EMBL" id="KAF8486956.1"/>
    </source>
</evidence>
<keyword evidence="5" id="KW-0067">ATP-binding</keyword>
<keyword evidence="9" id="KW-1185">Reference proteome</keyword>
<evidence type="ECO:0000256" key="2">
    <source>
        <dbReference type="ARBA" id="ARBA00022741"/>
    </source>
</evidence>
<protein>
    <submittedName>
        <fullName evidence="8">AAA domain-containing protein</fullName>
    </submittedName>
</protein>
<evidence type="ECO:0000256" key="3">
    <source>
        <dbReference type="ARBA" id="ARBA00022801"/>
    </source>
</evidence>
<evidence type="ECO:0000256" key="5">
    <source>
        <dbReference type="ARBA" id="ARBA00022840"/>
    </source>
</evidence>
<dbReference type="Pfam" id="PF13087">
    <property type="entry name" value="AAA_12"/>
    <property type="match status" value="1"/>
</dbReference>
<keyword evidence="4" id="KW-0347">Helicase</keyword>
<dbReference type="AlphaFoldDB" id="A0A9P5N5Q4"/>